<dbReference type="GO" id="GO:0031297">
    <property type="term" value="P:replication fork processing"/>
    <property type="evidence" value="ECO:0007669"/>
    <property type="project" value="TreeGrafter"/>
</dbReference>
<dbReference type="Gene3D" id="3.30.40.10">
    <property type="entry name" value="Zinc/RING finger domain, C3HC4 (zinc finger)"/>
    <property type="match status" value="1"/>
</dbReference>
<proteinExistence type="predicted"/>
<dbReference type="InterPro" id="IPR052639">
    <property type="entry name" value="TRAIP_ubiq-protein_ligase"/>
</dbReference>
<dbReference type="Pfam" id="PF13639">
    <property type="entry name" value="zf-RING_2"/>
    <property type="match status" value="1"/>
</dbReference>
<evidence type="ECO:0000256" key="4">
    <source>
        <dbReference type="SAM" id="Coils"/>
    </source>
</evidence>
<feature type="domain" description="RING-type" evidence="5">
    <location>
        <begin position="5"/>
        <end position="46"/>
    </location>
</feature>
<gene>
    <name evidence="7" type="primary">LOC113520381</name>
</gene>
<dbReference type="SUPFAM" id="SSF57850">
    <property type="entry name" value="RING/U-box"/>
    <property type="match status" value="1"/>
</dbReference>
<dbReference type="GO" id="GO:0008270">
    <property type="term" value="F:zinc ion binding"/>
    <property type="evidence" value="ECO:0007669"/>
    <property type="project" value="UniProtKB-KW"/>
</dbReference>
<reference evidence="7" key="1">
    <citation type="submission" date="2025-08" db="UniProtKB">
        <authorList>
            <consortium name="RefSeq"/>
        </authorList>
    </citation>
    <scope>IDENTIFICATION</scope>
    <source>
        <tissue evidence="7">Whole larvae</tissue>
    </source>
</reference>
<evidence type="ECO:0000256" key="3">
    <source>
        <dbReference type="PROSITE-ProRule" id="PRU00175"/>
    </source>
</evidence>
<evidence type="ECO:0000313" key="7">
    <source>
        <dbReference type="RefSeq" id="XP_026761507.2"/>
    </source>
</evidence>
<keyword evidence="4" id="KW-0175">Coiled coil</keyword>
<keyword evidence="1 3" id="KW-0479">Metal-binding</keyword>
<dbReference type="SMART" id="SM00184">
    <property type="entry name" value="RING"/>
    <property type="match status" value="1"/>
</dbReference>
<dbReference type="AlphaFoldDB" id="A0A6J1X5M9"/>
<dbReference type="RefSeq" id="XP_026761507.2">
    <property type="nucleotide sequence ID" value="XM_026905706.3"/>
</dbReference>
<dbReference type="PROSITE" id="PS50089">
    <property type="entry name" value="ZF_RING_2"/>
    <property type="match status" value="1"/>
</dbReference>
<dbReference type="GO" id="GO:0061630">
    <property type="term" value="F:ubiquitin protein ligase activity"/>
    <property type="evidence" value="ECO:0007669"/>
    <property type="project" value="TreeGrafter"/>
</dbReference>
<accession>A0A6J1X5M9</accession>
<protein>
    <submittedName>
        <fullName evidence="7">E3 ubiquitin-protein ligase TRAIP</fullName>
    </submittedName>
</protein>
<dbReference type="InterPro" id="IPR013083">
    <property type="entry name" value="Znf_RING/FYVE/PHD"/>
</dbReference>
<dbReference type="GO" id="GO:0090734">
    <property type="term" value="C:site of DNA damage"/>
    <property type="evidence" value="ECO:0007669"/>
    <property type="project" value="TreeGrafter"/>
</dbReference>
<dbReference type="InParanoid" id="A0A6J1X5M9"/>
<dbReference type="Proteomes" id="UP001652740">
    <property type="component" value="Unplaced"/>
</dbReference>
<dbReference type="KEGG" id="gmw:113520381"/>
<evidence type="ECO:0000259" key="5">
    <source>
        <dbReference type="PROSITE" id="PS50089"/>
    </source>
</evidence>
<sequence>MHFLCTICSDLINQAENIYVTKCGHLFHYQCLAQWLERSKSCPQCRHKVTEKCLFRVYPTLSNDSTGEDVAILQSRLDDALLQLRQQKATSKEKEDTLAVVTADLKKNEELLKACEKKLISRDSAVSALKEQLEYLKVQNKETNRLKEENEALKKNLQTLNGLQKVLNATNEEVEEMLQGYTDGRTIATFATALKRALCESEAKKNEFRERMQVAKHMHGLEKAKTSSLHAKITQLEEKLAQKEREYQTIVHKRKASEMKDKSLTEECESAVKQQKHSENVSTQSSEAVSVQDNISFNTMVKKIENADSPYLDLKQGCIALTAMQRQAQKMPDNKLKPSEFALLNSKRNAFIKASCEMFPRNKFSIFVKNDINLSEDGIDLNVAQLDMSYDGLGGHSKLDIMPVPTRPPLRSCIPKLSAKHKLKRPNPTRNQDISKMLEKIRDK</sequence>
<dbReference type="GO" id="GO:0016567">
    <property type="term" value="P:protein ubiquitination"/>
    <property type="evidence" value="ECO:0007669"/>
    <property type="project" value="TreeGrafter"/>
</dbReference>
<feature type="coiled-coil region" evidence="4">
    <location>
        <begin position="126"/>
        <end position="163"/>
    </location>
</feature>
<dbReference type="InterPro" id="IPR001841">
    <property type="entry name" value="Znf_RING"/>
</dbReference>
<keyword evidence="2" id="KW-0862">Zinc</keyword>
<dbReference type="GeneID" id="113520381"/>
<evidence type="ECO:0000313" key="6">
    <source>
        <dbReference type="Proteomes" id="UP001652740"/>
    </source>
</evidence>
<evidence type="ECO:0000256" key="2">
    <source>
        <dbReference type="ARBA" id="ARBA00022833"/>
    </source>
</evidence>
<name>A0A6J1X5M9_GALME</name>
<dbReference type="FunCoup" id="A0A6J1X5M9">
    <property type="interactions" value="220"/>
</dbReference>
<keyword evidence="6" id="KW-1185">Reference proteome</keyword>
<keyword evidence="1 3" id="KW-0863">Zinc-finger</keyword>
<feature type="coiled-coil region" evidence="4">
    <location>
        <begin position="226"/>
        <end position="253"/>
    </location>
</feature>
<dbReference type="PANTHER" id="PTHR46569">
    <property type="entry name" value="E3 UBIQUITIN-PROTEIN LIGASE TRAIP"/>
    <property type="match status" value="1"/>
</dbReference>
<organism evidence="6 7">
    <name type="scientific">Galleria mellonella</name>
    <name type="common">Greater wax moth</name>
    <dbReference type="NCBI Taxonomy" id="7137"/>
    <lineage>
        <taxon>Eukaryota</taxon>
        <taxon>Metazoa</taxon>
        <taxon>Ecdysozoa</taxon>
        <taxon>Arthropoda</taxon>
        <taxon>Hexapoda</taxon>
        <taxon>Insecta</taxon>
        <taxon>Pterygota</taxon>
        <taxon>Neoptera</taxon>
        <taxon>Endopterygota</taxon>
        <taxon>Lepidoptera</taxon>
        <taxon>Glossata</taxon>
        <taxon>Ditrysia</taxon>
        <taxon>Pyraloidea</taxon>
        <taxon>Pyralidae</taxon>
        <taxon>Galleriinae</taxon>
        <taxon>Galleria</taxon>
    </lineage>
</organism>
<evidence type="ECO:0000256" key="1">
    <source>
        <dbReference type="ARBA" id="ARBA00022771"/>
    </source>
</evidence>
<dbReference type="PANTHER" id="PTHR46569:SF1">
    <property type="entry name" value="E3 UBIQUITIN-PROTEIN LIGASE RFWD3-RELATED"/>
    <property type="match status" value="1"/>
</dbReference>
<dbReference type="GO" id="GO:0005634">
    <property type="term" value="C:nucleus"/>
    <property type="evidence" value="ECO:0007669"/>
    <property type="project" value="TreeGrafter"/>
</dbReference>